<evidence type="ECO:0000256" key="2">
    <source>
        <dbReference type="ARBA" id="ARBA00022679"/>
    </source>
</evidence>
<evidence type="ECO:0000256" key="3">
    <source>
        <dbReference type="ARBA" id="ARBA00022723"/>
    </source>
</evidence>
<dbReference type="SUPFAM" id="SSF56214">
    <property type="entry name" value="4'-phosphopantetheinyl transferase"/>
    <property type="match status" value="1"/>
</dbReference>
<evidence type="ECO:0000256" key="10">
    <source>
        <dbReference type="HAMAP-Rule" id="MF_00101"/>
    </source>
</evidence>
<dbReference type="Proteomes" id="UP000287865">
    <property type="component" value="Unassembled WGS sequence"/>
</dbReference>
<dbReference type="EMBL" id="QLMD01000001">
    <property type="protein sequence ID" value="RAK01478.1"/>
    <property type="molecule type" value="Genomic_DNA"/>
</dbReference>
<keyword evidence="5 10" id="KW-0460">Magnesium</keyword>
<proteinExistence type="inferred from homology"/>
<dbReference type="GO" id="GO:0008897">
    <property type="term" value="F:holo-[acyl-carrier-protein] synthase activity"/>
    <property type="evidence" value="ECO:0007669"/>
    <property type="project" value="UniProtKB-UniRule"/>
</dbReference>
<evidence type="ECO:0000256" key="6">
    <source>
        <dbReference type="ARBA" id="ARBA00023098"/>
    </source>
</evidence>
<feature type="binding site" evidence="10">
    <location>
        <position position="57"/>
    </location>
    <ligand>
        <name>Mg(2+)</name>
        <dbReference type="ChEBI" id="CHEBI:18420"/>
    </ligand>
</feature>
<evidence type="ECO:0000256" key="5">
    <source>
        <dbReference type="ARBA" id="ARBA00022842"/>
    </source>
</evidence>
<dbReference type="OrthoDB" id="517356at2"/>
<reference evidence="12 14" key="2">
    <citation type="submission" date="2018-06" db="EMBL/GenBank/DDBJ databases">
        <title>Genomic Encyclopedia of Type Strains, Phase III (KMG-III): the genomes of soil and plant-associated and newly described type strains.</title>
        <authorList>
            <person name="Whitman W."/>
        </authorList>
    </citation>
    <scope>NUCLEOTIDE SEQUENCE [LARGE SCALE GENOMIC DNA]</scope>
    <source>
        <strain evidence="12 14">CGMCC 1.15366</strain>
    </source>
</reference>
<dbReference type="RefSeq" id="WP_111567971.1">
    <property type="nucleotide sequence ID" value="NZ_PIPK01000001.1"/>
</dbReference>
<evidence type="ECO:0000313" key="13">
    <source>
        <dbReference type="EMBL" id="RUO28315.1"/>
    </source>
</evidence>
<dbReference type="HAMAP" id="MF_00101">
    <property type="entry name" value="AcpS"/>
    <property type="match status" value="1"/>
</dbReference>
<dbReference type="NCBIfam" id="TIGR00516">
    <property type="entry name" value="acpS"/>
    <property type="match status" value="1"/>
</dbReference>
<keyword evidence="1 10" id="KW-0444">Lipid biosynthesis</keyword>
<evidence type="ECO:0000256" key="9">
    <source>
        <dbReference type="ARBA" id="ARBA00054726"/>
    </source>
</evidence>
<dbReference type="FunFam" id="3.90.470.20:FF:000001">
    <property type="entry name" value="Holo-[acyl-carrier-protein] synthase"/>
    <property type="match status" value="1"/>
</dbReference>
<dbReference type="InterPro" id="IPR008278">
    <property type="entry name" value="4-PPantetheinyl_Trfase_dom"/>
</dbReference>
<dbReference type="Pfam" id="PF01648">
    <property type="entry name" value="ACPS"/>
    <property type="match status" value="1"/>
</dbReference>
<feature type="domain" description="4'-phosphopantetheinyl transferase" evidence="11">
    <location>
        <begin position="5"/>
        <end position="119"/>
    </location>
</feature>
<keyword evidence="3 10" id="KW-0479">Metal-binding</keyword>
<sequence length="125" mass="13617">MSVIGIGTDIVSIVRIRDVLERNPRFAERVLTPHEMPRFQSHANPAAFLAKRWAAKEAAAKALGTGIGKVSFQHIVIESNAAGQPFLTLLDEARAQAGLLGARQYHVSMSDEKDYAIAYVVLSSN</sequence>
<keyword evidence="7 10" id="KW-0275">Fatty acid biosynthesis</keyword>
<comment type="caution">
    <text evidence="12">The sequence shown here is derived from an EMBL/GenBank/DDBJ whole genome shotgun (WGS) entry which is preliminary data.</text>
</comment>
<organism evidence="12 14">
    <name type="scientific">Aliidiomarina maris</name>
    <dbReference type="NCBI Taxonomy" id="531312"/>
    <lineage>
        <taxon>Bacteria</taxon>
        <taxon>Pseudomonadati</taxon>
        <taxon>Pseudomonadota</taxon>
        <taxon>Gammaproteobacteria</taxon>
        <taxon>Alteromonadales</taxon>
        <taxon>Idiomarinaceae</taxon>
        <taxon>Aliidiomarina</taxon>
    </lineage>
</organism>
<evidence type="ECO:0000313" key="12">
    <source>
        <dbReference type="EMBL" id="RAK01478.1"/>
    </source>
</evidence>
<dbReference type="AlphaFoldDB" id="A0A327X5G4"/>
<evidence type="ECO:0000259" key="11">
    <source>
        <dbReference type="Pfam" id="PF01648"/>
    </source>
</evidence>
<dbReference type="InterPro" id="IPR002582">
    <property type="entry name" value="ACPS"/>
</dbReference>
<evidence type="ECO:0000256" key="8">
    <source>
        <dbReference type="ARBA" id="ARBA00050875"/>
    </source>
</evidence>
<keyword evidence="6 10" id="KW-0443">Lipid metabolism</keyword>
<evidence type="ECO:0000256" key="1">
    <source>
        <dbReference type="ARBA" id="ARBA00022516"/>
    </source>
</evidence>
<evidence type="ECO:0000256" key="7">
    <source>
        <dbReference type="ARBA" id="ARBA00023160"/>
    </source>
</evidence>
<evidence type="ECO:0000313" key="15">
    <source>
        <dbReference type="Proteomes" id="UP000287865"/>
    </source>
</evidence>
<comment type="function">
    <text evidence="10">Transfers the 4'-phosphopantetheine moiety from coenzyme A to a Ser of acyl-carrier-protein.</text>
</comment>
<dbReference type="EMBL" id="PIPK01000001">
    <property type="protein sequence ID" value="RUO28315.1"/>
    <property type="molecule type" value="Genomic_DNA"/>
</dbReference>
<comment type="subcellular location">
    <subcellularLocation>
        <location evidence="10">Cytoplasm</location>
    </subcellularLocation>
</comment>
<accession>A0A327X5G4</accession>
<keyword evidence="15" id="KW-1185">Reference proteome</keyword>
<gene>
    <name evidence="10" type="primary">acpS</name>
    <name evidence="12" type="ORF">B0I24_101101</name>
    <name evidence="13" type="ORF">CWE07_00480</name>
</gene>
<name>A0A327X5G4_9GAMM</name>
<evidence type="ECO:0000313" key="14">
    <source>
        <dbReference type="Proteomes" id="UP000249203"/>
    </source>
</evidence>
<dbReference type="InterPro" id="IPR037143">
    <property type="entry name" value="4-PPantetheinyl_Trfase_dom_sf"/>
</dbReference>
<dbReference type="InterPro" id="IPR004568">
    <property type="entry name" value="Ppantetheine-prot_Trfase_dom"/>
</dbReference>
<evidence type="ECO:0000256" key="4">
    <source>
        <dbReference type="ARBA" id="ARBA00022832"/>
    </source>
</evidence>
<dbReference type="GO" id="GO:0005737">
    <property type="term" value="C:cytoplasm"/>
    <property type="evidence" value="ECO:0007669"/>
    <property type="project" value="UniProtKB-SubCell"/>
</dbReference>
<keyword evidence="4 10" id="KW-0276">Fatty acid metabolism</keyword>
<dbReference type="NCBIfam" id="TIGR00556">
    <property type="entry name" value="pantethn_trn"/>
    <property type="match status" value="1"/>
</dbReference>
<comment type="similarity">
    <text evidence="10">Belongs to the P-Pant transferase superfamily. AcpS family.</text>
</comment>
<comment type="cofactor">
    <cofactor evidence="10">
        <name>Mg(2+)</name>
        <dbReference type="ChEBI" id="CHEBI:18420"/>
    </cofactor>
</comment>
<protein>
    <recommendedName>
        <fullName evidence="10">Holo-[acyl-carrier-protein] synthase</fullName>
        <shortName evidence="10">Holo-ACP synthase</shortName>
        <ecNumber evidence="10">2.7.8.7</ecNumber>
    </recommendedName>
    <alternativeName>
        <fullName evidence="10">4'-phosphopantetheinyl transferase AcpS</fullName>
    </alternativeName>
</protein>
<keyword evidence="2 10" id="KW-0808">Transferase</keyword>
<dbReference type="EC" id="2.7.8.7" evidence="10"/>
<keyword evidence="10" id="KW-0963">Cytoplasm</keyword>
<reference evidence="13 15" key="1">
    <citation type="journal article" date="2018" name="Front. Microbiol.">
        <title>Genome-Based Analysis Reveals the Taxonomy and Diversity of the Family Idiomarinaceae.</title>
        <authorList>
            <person name="Liu Y."/>
            <person name="Lai Q."/>
            <person name="Shao Z."/>
        </authorList>
    </citation>
    <scope>NUCLEOTIDE SEQUENCE [LARGE SCALE GENOMIC DNA]</scope>
    <source>
        <strain evidence="13 15">CF12-14</strain>
    </source>
</reference>
<dbReference type="GO" id="GO:0000287">
    <property type="term" value="F:magnesium ion binding"/>
    <property type="evidence" value="ECO:0007669"/>
    <property type="project" value="UniProtKB-UniRule"/>
</dbReference>
<feature type="binding site" evidence="10">
    <location>
        <position position="9"/>
    </location>
    <ligand>
        <name>Mg(2+)</name>
        <dbReference type="ChEBI" id="CHEBI:18420"/>
    </ligand>
</feature>
<comment type="function">
    <text evidence="9">Transfers the 4'-phosphopantetheine moiety from coenzyme A to the 'Ser-36' of acyl-carrier-protein.</text>
</comment>
<dbReference type="Proteomes" id="UP000249203">
    <property type="component" value="Unassembled WGS sequence"/>
</dbReference>
<dbReference type="Gene3D" id="3.90.470.20">
    <property type="entry name" value="4'-phosphopantetheinyl transferase domain"/>
    <property type="match status" value="1"/>
</dbReference>
<dbReference type="GO" id="GO:0006633">
    <property type="term" value="P:fatty acid biosynthetic process"/>
    <property type="evidence" value="ECO:0007669"/>
    <property type="project" value="UniProtKB-UniRule"/>
</dbReference>
<comment type="catalytic activity">
    <reaction evidence="8 10">
        <text>apo-[ACP] + CoA = holo-[ACP] + adenosine 3',5'-bisphosphate + H(+)</text>
        <dbReference type="Rhea" id="RHEA:12068"/>
        <dbReference type="Rhea" id="RHEA-COMP:9685"/>
        <dbReference type="Rhea" id="RHEA-COMP:9690"/>
        <dbReference type="ChEBI" id="CHEBI:15378"/>
        <dbReference type="ChEBI" id="CHEBI:29999"/>
        <dbReference type="ChEBI" id="CHEBI:57287"/>
        <dbReference type="ChEBI" id="CHEBI:58343"/>
        <dbReference type="ChEBI" id="CHEBI:64479"/>
        <dbReference type="EC" id="2.7.8.7"/>
    </reaction>
</comment>